<dbReference type="Pfam" id="PF06750">
    <property type="entry name" value="A24_N_bact"/>
    <property type="match status" value="1"/>
</dbReference>
<evidence type="ECO:0000256" key="8">
    <source>
        <dbReference type="RuleBase" id="RU003793"/>
    </source>
</evidence>
<comment type="similarity">
    <text evidence="2 8">Belongs to the peptidase A24 family.</text>
</comment>
<comment type="function">
    <text evidence="9">Plays an essential role in type IV pili and type II pseudopili formation by proteolytically removing the leader sequence from substrate proteins and subsequently monomethylating the alpha-amino group of the newly exposed N-terminal phenylalanine.</text>
</comment>
<keyword evidence="9" id="KW-0645">Protease</keyword>
<feature type="transmembrane region" description="Helical" evidence="10">
    <location>
        <begin position="157"/>
        <end position="177"/>
    </location>
</feature>
<dbReference type="EMBL" id="GU479453">
    <property type="protein sequence ID" value="ADK10913.1"/>
    <property type="molecule type" value="Genomic_DNA"/>
</dbReference>
<name>D8X0D2_THESA</name>
<keyword evidence="6 10" id="KW-1133">Transmembrane helix</keyword>
<keyword evidence="9" id="KW-0489">Methyltransferase</keyword>
<dbReference type="GO" id="GO:0006465">
    <property type="term" value="P:signal peptide processing"/>
    <property type="evidence" value="ECO:0007669"/>
    <property type="project" value="TreeGrafter"/>
</dbReference>
<feature type="transmembrane region" description="Helical" evidence="10">
    <location>
        <begin position="234"/>
        <end position="257"/>
    </location>
</feature>
<dbReference type="PANTHER" id="PTHR30487">
    <property type="entry name" value="TYPE 4 PREPILIN-LIKE PROTEINS LEADER PEPTIDE-PROCESSING ENZYME"/>
    <property type="match status" value="1"/>
</dbReference>
<keyword evidence="3" id="KW-1003">Cell membrane</keyword>
<feature type="transmembrane region" description="Helical" evidence="10">
    <location>
        <begin position="189"/>
        <end position="222"/>
    </location>
</feature>
<feature type="domain" description="Prepilin peptidase A24 N-terminal" evidence="12">
    <location>
        <begin position="21"/>
        <end position="104"/>
    </location>
</feature>
<dbReference type="EC" id="2.1.1.-" evidence="9"/>
<evidence type="ECO:0000259" key="12">
    <source>
        <dbReference type="Pfam" id="PF06750"/>
    </source>
</evidence>
<comment type="subcellular location">
    <subcellularLocation>
        <location evidence="1">Cell inner membrane</location>
        <topology evidence="1">Multi-pass membrane protein</topology>
    </subcellularLocation>
    <subcellularLocation>
        <location evidence="9">Cell membrane</location>
        <topology evidence="9">Multi-pass membrane protein</topology>
    </subcellularLocation>
</comment>
<accession>D8X0D2</accession>
<protein>
    <recommendedName>
        <fullName evidence="9">Prepilin leader peptidase/N-methyltransferase</fullName>
        <ecNumber evidence="9">2.1.1.-</ecNumber>
        <ecNumber evidence="9">3.4.23.43</ecNumber>
    </recommendedName>
</protein>
<keyword evidence="9" id="KW-0378">Hydrolase</keyword>
<dbReference type="GO" id="GO:0032259">
    <property type="term" value="P:methylation"/>
    <property type="evidence" value="ECO:0007669"/>
    <property type="project" value="UniProtKB-KW"/>
</dbReference>
<feature type="transmembrane region" description="Helical" evidence="10">
    <location>
        <begin position="84"/>
        <end position="104"/>
    </location>
</feature>
<evidence type="ECO:0000256" key="9">
    <source>
        <dbReference type="RuleBase" id="RU003794"/>
    </source>
</evidence>
<feature type="transmembrane region" description="Helical" evidence="10">
    <location>
        <begin position="110"/>
        <end position="126"/>
    </location>
</feature>
<keyword evidence="5 9" id="KW-0812">Transmembrane</keyword>
<evidence type="ECO:0000313" key="13">
    <source>
        <dbReference type="EMBL" id="ADK10913.1"/>
    </source>
</evidence>
<dbReference type="InterPro" id="IPR014032">
    <property type="entry name" value="Peptidase_A24A_bac"/>
</dbReference>
<evidence type="ECO:0000256" key="6">
    <source>
        <dbReference type="ARBA" id="ARBA00022989"/>
    </source>
</evidence>
<reference evidence="13" key="2">
    <citation type="submission" date="2010-01" db="EMBL/GenBank/DDBJ databases">
        <authorList>
            <person name="Shaw A.J.IV."/>
            <person name="Hogsett D.A."/>
            <person name="Lynd L.R."/>
        </authorList>
    </citation>
    <scope>NUCLEOTIDE SEQUENCE</scope>
    <source>
        <strain evidence="13">JW/SL-YS485</strain>
    </source>
</reference>
<evidence type="ECO:0000256" key="7">
    <source>
        <dbReference type="ARBA" id="ARBA00023136"/>
    </source>
</evidence>
<dbReference type="PANTHER" id="PTHR30487:SF0">
    <property type="entry name" value="PREPILIN LEADER PEPTIDASE_N-METHYLTRANSFERASE-RELATED"/>
    <property type="match status" value="1"/>
</dbReference>
<dbReference type="AlphaFoldDB" id="D8X0D2"/>
<dbReference type="MEROPS" id="A24.019"/>
<keyword evidence="4" id="KW-0997">Cell inner membrane</keyword>
<comment type="catalytic activity">
    <reaction evidence="9">
        <text>Typically cleaves a -Gly-|-Phe- bond to release an N-terminal, basic peptide of 5-8 residues from type IV prepilin, and then N-methylates the new N-terminal amino group, the methyl donor being S-adenosyl-L-methionine.</text>
        <dbReference type="EC" id="3.4.23.43"/>
    </reaction>
</comment>
<dbReference type="GO" id="GO:0008168">
    <property type="term" value="F:methyltransferase activity"/>
    <property type="evidence" value="ECO:0007669"/>
    <property type="project" value="UniProtKB-KW"/>
</dbReference>
<proteinExistence type="inferred from homology"/>
<gene>
    <name evidence="13" type="primary">pilD</name>
</gene>
<dbReference type="InterPro" id="IPR010627">
    <property type="entry name" value="Prepilin_pept_A24_N"/>
</dbReference>
<organism evidence="13">
    <name type="scientific">Thermoanaerobacterium saccharolyticum</name>
    <dbReference type="NCBI Taxonomy" id="28896"/>
    <lineage>
        <taxon>Bacteria</taxon>
        <taxon>Bacillati</taxon>
        <taxon>Bacillota</taxon>
        <taxon>Clostridia</taxon>
        <taxon>Thermoanaerobacterales</taxon>
        <taxon>Thermoanaerobacteraceae</taxon>
        <taxon>Thermoanaerobacterium</taxon>
    </lineage>
</organism>
<reference evidence="13" key="1">
    <citation type="journal article" date="2010" name="Appl. Environ. Microbiol.">
        <title>Natural competence in Thermoanaerobacter and Thermoanaerobacterium species.</title>
        <authorList>
            <person name="Shaw A.J."/>
            <person name="Hogsett D.A."/>
            <person name="Lynd L.R."/>
        </authorList>
    </citation>
    <scope>NUCLEOTIDE SEQUENCE</scope>
    <source>
        <strain evidence="13">JW/SL-YS485</strain>
    </source>
</reference>
<sequence>MPAHTYIKEAEMFILYVLVFIFGTIIGSFLNAVIYRVPRNESIVYPPSHCANCQHELKPYDLIPIVSYIVLRGKCRYCGNRISIRYPIVELLTGLIYLILFVYFGISIKSLSYAFLASLLIVISFIDMEHKIIPNKIILIGLIVGASFRLITINYGVWDYIVGFLVGGGVLLLISLLSGGGMGGGDIKLMAMIGLFVGWKLTVSTLFLAVVLGAIGGVALILFKIKTRKDYIPFGPYISIGCVISILYGYDLLNLYIKLIRG</sequence>
<feature type="transmembrane region" description="Helical" evidence="10">
    <location>
        <begin position="12"/>
        <end position="35"/>
    </location>
</feature>
<dbReference type="GO" id="GO:0005886">
    <property type="term" value="C:plasma membrane"/>
    <property type="evidence" value="ECO:0007669"/>
    <property type="project" value="UniProtKB-SubCell"/>
</dbReference>
<evidence type="ECO:0000256" key="1">
    <source>
        <dbReference type="ARBA" id="ARBA00004429"/>
    </source>
</evidence>
<dbReference type="InterPro" id="IPR000045">
    <property type="entry name" value="Prepilin_IV_endopep_pep"/>
</dbReference>
<dbReference type="EC" id="3.4.23.43" evidence="9"/>
<evidence type="ECO:0000256" key="4">
    <source>
        <dbReference type="ARBA" id="ARBA00022519"/>
    </source>
</evidence>
<feature type="domain" description="Prepilin type IV endopeptidase peptidase" evidence="11">
    <location>
        <begin position="115"/>
        <end position="217"/>
    </location>
</feature>
<evidence type="ECO:0000256" key="3">
    <source>
        <dbReference type="ARBA" id="ARBA00022475"/>
    </source>
</evidence>
<dbReference type="PRINTS" id="PR00864">
    <property type="entry name" value="PREPILNPTASE"/>
</dbReference>
<evidence type="ECO:0000256" key="2">
    <source>
        <dbReference type="ARBA" id="ARBA00005801"/>
    </source>
</evidence>
<evidence type="ECO:0000259" key="11">
    <source>
        <dbReference type="Pfam" id="PF01478"/>
    </source>
</evidence>
<feature type="transmembrane region" description="Helical" evidence="10">
    <location>
        <begin position="133"/>
        <end position="151"/>
    </location>
</feature>
<keyword evidence="9" id="KW-0511">Multifunctional enzyme</keyword>
<keyword evidence="7 10" id="KW-0472">Membrane</keyword>
<dbReference type="Gene3D" id="1.20.120.1220">
    <property type="match status" value="1"/>
</dbReference>
<keyword evidence="9" id="KW-0808">Transferase</keyword>
<evidence type="ECO:0000256" key="5">
    <source>
        <dbReference type="ARBA" id="ARBA00022692"/>
    </source>
</evidence>
<dbReference type="Pfam" id="PF01478">
    <property type="entry name" value="Peptidase_A24"/>
    <property type="match status" value="1"/>
</dbReference>
<dbReference type="InterPro" id="IPR050882">
    <property type="entry name" value="Prepilin_peptidase/N-MTase"/>
</dbReference>
<evidence type="ECO:0000256" key="10">
    <source>
        <dbReference type="SAM" id="Phobius"/>
    </source>
</evidence>
<dbReference type="GO" id="GO:0004190">
    <property type="term" value="F:aspartic-type endopeptidase activity"/>
    <property type="evidence" value="ECO:0007669"/>
    <property type="project" value="UniProtKB-EC"/>
</dbReference>